<dbReference type="GO" id="GO:0016020">
    <property type="term" value="C:membrane"/>
    <property type="evidence" value="ECO:0007669"/>
    <property type="project" value="UniProtKB-SubCell"/>
</dbReference>
<feature type="region of interest" description="Disordered" evidence="5">
    <location>
        <begin position="136"/>
        <end position="162"/>
    </location>
</feature>
<dbReference type="PANTHER" id="PTHR21706:SF15">
    <property type="entry name" value="TRANSMEMBRANE PROTEIN 65"/>
    <property type="match status" value="1"/>
</dbReference>
<keyword evidence="4 6" id="KW-0472">Membrane</keyword>
<organism evidence="7 8">
    <name type="scientific">Elysia crispata</name>
    <name type="common">lettuce slug</name>
    <dbReference type="NCBI Taxonomy" id="231223"/>
    <lineage>
        <taxon>Eukaryota</taxon>
        <taxon>Metazoa</taxon>
        <taxon>Spiralia</taxon>
        <taxon>Lophotrochozoa</taxon>
        <taxon>Mollusca</taxon>
        <taxon>Gastropoda</taxon>
        <taxon>Heterobranchia</taxon>
        <taxon>Euthyneura</taxon>
        <taxon>Panpulmonata</taxon>
        <taxon>Sacoglossa</taxon>
        <taxon>Placobranchoidea</taxon>
        <taxon>Plakobranchidae</taxon>
        <taxon>Elysia</taxon>
    </lineage>
</organism>
<sequence>MEIRNAMRLDSRASHVGDDNVASVRGKWRGGSAGVSQDKHGEYIDVTLGAAFGISTMAAAALGNLISDVGGLGSAHYVETLAARVGVRNPHLSPEQVEMRRTKWASNLGKFIGVTVGCLLGMFPLLFFNDKKCEEKEEEESPKAADEKGEKLTKKESEARPV</sequence>
<evidence type="ECO:0008006" key="9">
    <source>
        <dbReference type="Google" id="ProtNLM"/>
    </source>
</evidence>
<name>A0AAE1AXK2_9GAST</name>
<feature type="transmembrane region" description="Helical" evidence="6">
    <location>
        <begin position="108"/>
        <end position="128"/>
    </location>
</feature>
<dbReference type="PANTHER" id="PTHR21706">
    <property type="entry name" value="TRANSMEMBRANE PROTEIN 65"/>
    <property type="match status" value="1"/>
</dbReference>
<evidence type="ECO:0000256" key="6">
    <source>
        <dbReference type="SAM" id="Phobius"/>
    </source>
</evidence>
<evidence type="ECO:0000256" key="3">
    <source>
        <dbReference type="ARBA" id="ARBA00022989"/>
    </source>
</evidence>
<evidence type="ECO:0000256" key="5">
    <source>
        <dbReference type="SAM" id="MobiDB-lite"/>
    </source>
</evidence>
<evidence type="ECO:0000256" key="1">
    <source>
        <dbReference type="ARBA" id="ARBA00004141"/>
    </source>
</evidence>
<comment type="caution">
    <text evidence="7">The sequence shown here is derived from an EMBL/GenBank/DDBJ whole genome shotgun (WGS) entry which is preliminary data.</text>
</comment>
<protein>
    <recommendedName>
        <fullName evidence="9">Transmembrane protein 65</fullName>
    </recommendedName>
</protein>
<gene>
    <name evidence="7" type="ORF">RRG08_013284</name>
</gene>
<dbReference type="Proteomes" id="UP001283361">
    <property type="component" value="Unassembled WGS sequence"/>
</dbReference>
<dbReference type="AlphaFoldDB" id="A0AAE1AXK2"/>
<evidence type="ECO:0000256" key="4">
    <source>
        <dbReference type="ARBA" id="ARBA00023136"/>
    </source>
</evidence>
<keyword evidence="2 6" id="KW-0812">Transmembrane</keyword>
<dbReference type="Pfam" id="PF10507">
    <property type="entry name" value="TMEM65"/>
    <property type="match status" value="1"/>
</dbReference>
<proteinExistence type="predicted"/>
<evidence type="ECO:0000313" key="7">
    <source>
        <dbReference type="EMBL" id="KAK3795559.1"/>
    </source>
</evidence>
<dbReference type="GO" id="GO:0005739">
    <property type="term" value="C:mitochondrion"/>
    <property type="evidence" value="ECO:0007669"/>
    <property type="project" value="TreeGrafter"/>
</dbReference>
<evidence type="ECO:0000313" key="8">
    <source>
        <dbReference type="Proteomes" id="UP001283361"/>
    </source>
</evidence>
<reference evidence="7" key="1">
    <citation type="journal article" date="2023" name="G3 (Bethesda)">
        <title>A reference genome for the long-term kleptoplast-retaining sea slug Elysia crispata morphotype clarki.</title>
        <authorList>
            <person name="Eastman K.E."/>
            <person name="Pendleton A.L."/>
            <person name="Shaikh M.A."/>
            <person name="Suttiyut T."/>
            <person name="Ogas R."/>
            <person name="Tomko P."/>
            <person name="Gavelis G."/>
            <person name="Widhalm J.R."/>
            <person name="Wisecaver J.H."/>
        </authorList>
    </citation>
    <scope>NUCLEOTIDE SEQUENCE</scope>
    <source>
        <strain evidence="7">ECLA1</strain>
    </source>
</reference>
<accession>A0AAE1AXK2</accession>
<evidence type="ECO:0000256" key="2">
    <source>
        <dbReference type="ARBA" id="ARBA00022692"/>
    </source>
</evidence>
<dbReference type="EMBL" id="JAWDGP010001032">
    <property type="protein sequence ID" value="KAK3795559.1"/>
    <property type="molecule type" value="Genomic_DNA"/>
</dbReference>
<comment type="subcellular location">
    <subcellularLocation>
        <location evidence="1">Membrane</location>
        <topology evidence="1">Multi-pass membrane protein</topology>
    </subcellularLocation>
</comment>
<keyword evidence="3 6" id="KW-1133">Transmembrane helix</keyword>
<keyword evidence="8" id="KW-1185">Reference proteome</keyword>
<dbReference type="InterPro" id="IPR019537">
    <property type="entry name" value="TMEM65"/>
</dbReference>